<gene>
    <name evidence="6" type="ORF">PACLA_8A048377</name>
</gene>
<dbReference type="PANTHER" id="PTHR45766:SF6">
    <property type="entry name" value="SWI_SNF-RELATED MATRIX-ASSOCIATED ACTIN-DEPENDENT REGULATOR OF CHROMATIN SUBFAMILY A-LIKE PROTEIN 1"/>
    <property type="match status" value="1"/>
</dbReference>
<dbReference type="InterPro" id="IPR000330">
    <property type="entry name" value="SNF2_N"/>
</dbReference>
<dbReference type="PROSITE" id="PS51467">
    <property type="entry name" value="HARP"/>
    <property type="match status" value="1"/>
</dbReference>
<comment type="subcellular location">
    <subcellularLocation>
        <location evidence="1">Nucleus</location>
    </subcellularLocation>
</comment>
<dbReference type="OrthoDB" id="2801544at2759"/>
<keyword evidence="2" id="KW-0378">Hydrolase</keyword>
<dbReference type="GO" id="GO:0043596">
    <property type="term" value="C:nuclear replication fork"/>
    <property type="evidence" value="ECO:0007669"/>
    <property type="project" value="TreeGrafter"/>
</dbReference>
<dbReference type="SUPFAM" id="SSF52540">
    <property type="entry name" value="P-loop containing nucleoside triphosphate hydrolases"/>
    <property type="match status" value="1"/>
</dbReference>
<proteinExistence type="predicted"/>
<evidence type="ECO:0000313" key="7">
    <source>
        <dbReference type="Proteomes" id="UP001152795"/>
    </source>
</evidence>
<evidence type="ECO:0000313" key="6">
    <source>
        <dbReference type="EMBL" id="CAB4038460.1"/>
    </source>
</evidence>
<dbReference type="InterPro" id="IPR038718">
    <property type="entry name" value="SNF2-like_sf"/>
</dbReference>
<feature type="region of interest" description="Disordered" evidence="4">
    <location>
        <begin position="37"/>
        <end position="112"/>
    </location>
</feature>
<dbReference type="AlphaFoldDB" id="A0A6S7K944"/>
<dbReference type="GO" id="GO:0031297">
    <property type="term" value="P:replication fork processing"/>
    <property type="evidence" value="ECO:0007669"/>
    <property type="project" value="TreeGrafter"/>
</dbReference>
<dbReference type="Pfam" id="PF07443">
    <property type="entry name" value="HARP"/>
    <property type="match status" value="1"/>
</dbReference>
<sequence>MTFTLTQTFYILGMSSLTDEQRKRIEENRAKALAKLAKKKSVAARPQYQNNTSASKQSSNSIVNSNAFYKKPQTFSNGTSQKNAPKTQSLSRFEYHRGTSKASPYKAKSSVPPMAIQSSSAFSKSPSKTKSVNNTVMKARVISGTCILMSKTRFKVVVGFHAKLIGVLKSIPSKCYDAQTRTWNFLLEDYEKLMSLCKPLVDEVILSGFPKEVARLFLSKKRESPADSEINWDLIDKKLVDSLMPFQREGVVFSIKQNGRVLLADDMGLGKTIQAIAVASYYRTKWPLLIVVPSSLRMTWRR</sequence>
<reference evidence="6" key="1">
    <citation type="submission" date="2020-04" db="EMBL/GenBank/DDBJ databases">
        <authorList>
            <person name="Alioto T."/>
            <person name="Alioto T."/>
            <person name="Gomez Garrido J."/>
        </authorList>
    </citation>
    <scope>NUCLEOTIDE SEQUENCE</scope>
    <source>
        <strain evidence="6">A484AB</strain>
    </source>
</reference>
<organism evidence="6 7">
    <name type="scientific">Paramuricea clavata</name>
    <name type="common">Red gorgonian</name>
    <name type="synonym">Violescent sea-whip</name>
    <dbReference type="NCBI Taxonomy" id="317549"/>
    <lineage>
        <taxon>Eukaryota</taxon>
        <taxon>Metazoa</taxon>
        <taxon>Cnidaria</taxon>
        <taxon>Anthozoa</taxon>
        <taxon>Octocorallia</taxon>
        <taxon>Malacalcyonacea</taxon>
        <taxon>Plexauridae</taxon>
        <taxon>Paramuricea</taxon>
    </lineage>
</organism>
<evidence type="ECO:0000256" key="4">
    <source>
        <dbReference type="SAM" id="MobiDB-lite"/>
    </source>
</evidence>
<name>A0A6S7K944_PARCT</name>
<keyword evidence="3" id="KW-0539">Nucleus</keyword>
<dbReference type="EMBL" id="CACRXK020024241">
    <property type="protein sequence ID" value="CAB4038460.1"/>
    <property type="molecule type" value="Genomic_DNA"/>
</dbReference>
<accession>A0A6S7K944</accession>
<dbReference type="Pfam" id="PF00176">
    <property type="entry name" value="SNF2-rel_dom"/>
    <property type="match status" value="1"/>
</dbReference>
<dbReference type="InterPro" id="IPR027417">
    <property type="entry name" value="P-loop_NTPase"/>
</dbReference>
<dbReference type="InterPro" id="IPR010003">
    <property type="entry name" value="HARP_dom"/>
</dbReference>
<evidence type="ECO:0000256" key="1">
    <source>
        <dbReference type="ARBA" id="ARBA00004123"/>
    </source>
</evidence>
<dbReference type="GO" id="GO:0006281">
    <property type="term" value="P:DNA repair"/>
    <property type="evidence" value="ECO:0007669"/>
    <property type="project" value="TreeGrafter"/>
</dbReference>
<dbReference type="Proteomes" id="UP001152795">
    <property type="component" value="Unassembled WGS sequence"/>
</dbReference>
<protein>
    <submittedName>
        <fullName evidence="6">SWI SNF-related matrix-associated actin-dependent regulator of chromatin subfamily A 1</fullName>
    </submittedName>
</protein>
<feature type="domain" description="HARP" evidence="5">
    <location>
        <begin position="138"/>
        <end position="210"/>
    </location>
</feature>
<feature type="non-terminal residue" evidence="6">
    <location>
        <position position="302"/>
    </location>
</feature>
<evidence type="ECO:0000259" key="5">
    <source>
        <dbReference type="PROSITE" id="PS51467"/>
    </source>
</evidence>
<feature type="compositionally biased region" description="Polar residues" evidence="4">
    <location>
        <begin position="47"/>
        <end position="91"/>
    </location>
</feature>
<dbReference type="GO" id="GO:0016787">
    <property type="term" value="F:hydrolase activity"/>
    <property type="evidence" value="ECO:0007669"/>
    <property type="project" value="UniProtKB-KW"/>
</dbReference>
<dbReference type="PANTHER" id="PTHR45766">
    <property type="entry name" value="DNA ANNEALING HELICASE AND ENDONUCLEASE ZRANB3 FAMILY MEMBER"/>
    <property type="match status" value="1"/>
</dbReference>
<comment type="caution">
    <text evidence="6">The sequence shown here is derived from an EMBL/GenBank/DDBJ whole genome shotgun (WGS) entry which is preliminary data.</text>
</comment>
<evidence type="ECO:0000256" key="3">
    <source>
        <dbReference type="ARBA" id="ARBA00023242"/>
    </source>
</evidence>
<evidence type="ECO:0000256" key="2">
    <source>
        <dbReference type="ARBA" id="ARBA00022801"/>
    </source>
</evidence>
<keyword evidence="7" id="KW-1185">Reference proteome</keyword>
<dbReference type="GO" id="GO:0005524">
    <property type="term" value="F:ATP binding"/>
    <property type="evidence" value="ECO:0007669"/>
    <property type="project" value="InterPro"/>
</dbReference>
<dbReference type="Gene3D" id="3.40.50.10810">
    <property type="entry name" value="Tandem AAA-ATPase domain"/>
    <property type="match status" value="1"/>
</dbReference>